<keyword evidence="3" id="KW-1185">Reference proteome</keyword>
<feature type="region of interest" description="Disordered" evidence="1">
    <location>
        <begin position="1"/>
        <end position="32"/>
    </location>
</feature>
<comment type="caution">
    <text evidence="2">The sequence shown here is derived from an EMBL/GenBank/DDBJ whole genome shotgun (WGS) entry which is preliminary data.</text>
</comment>
<protein>
    <submittedName>
        <fullName evidence="2">Uncharacterized protein</fullName>
    </submittedName>
</protein>
<proteinExistence type="predicted"/>
<accession>A0A5M3WMR1</accession>
<reference evidence="2 3" key="1">
    <citation type="submission" date="2019-10" db="EMBL/GenBank/DDBJ databases">
        <title>Whole genome shotgun sequence of Acrocarpospora macrocephala NBRC 16266.</title>
        <authorList>
            <person name="Ichikawa N."/>
            <person name="Kimura A."/>
            <person name="Kitahashi Y."/>
            <person name="Komaki H."/>
            <person name="Oguchi A."/>
        </authorList>
    </citation>
    <scope>NUCLEOTIDE SEQUENCE [LARGE SCALE GENOMIC DNA]</scope>
    <source>
        <strain evidence="2 3">NBRC 16266</strain>
    </source>
</reference>
<sequence>MSGAISGGGDRLTKATVAPPTDNHAATAWPDKTLGAAIDHGMAQGDDALPAQAPSVYRTEVKPVRCNAPSNTSFHPVRQGASLREEARNAASHPLMGFM</sequence>
<feature type="compositionally biased region" description="Gly residues" evidence="1">
    <location>
        <begin position="1"/>
        <end position="10"/>
    </location>
</feature>
<dbReference type="AlphaFoldDB" id="A0A5M3WMR1"/>
<dbReference type="Proteomes" id="UP000331127">
    <property type="component" value="Unassembled WGS sequence"/>
</dbReference>
<evidence type="ECO:0000313" key="3">
    <source>
        <dbReference type="Proteomes" id="UP000331127"/>
    </source>
</evidence>
<gene>
    <name evidence="2" type="ORF">Amac_012030</name>
</gene>
<evidence type="ECO:0000313" key="2">
    <source>
        <dbReference type="EMBL" id="GES07608.1"/>
    </source>
</evidence>
<dbReference type="EMBL" id="BLAE01000007">
    <property type="protein sequence ID" value="GES07608.1"/>
    <property type="molecule type" value="Genomic_DNA"/>
</dbReference>
<organism evidence="2 3">
    <name type="scientific">Acrocarpospora macrocephala</name>
    <dbReference type="NCBI Taxonomy" id="150177"/>
    <lineage>
        <taxon>Bacteria</taxon>
        <taxon>Bacillati</taxon>
        <taxon>Actinomycetota</taxon>
        <taxon>Actinomycetes</taxon>
        <taxon>Streptosporangiales</taxon>
        <taxon>Streptosporangiaceae</taxon>
        <taxon>Acrocarpospora</taxon>
    </lineage>
</organism>
<name>A0A5M3WMR1_9ACTN</name>
<evidence type="ECO:0000256" key="1">
    <source>
        <dbReference type="SAM" id="MobiDB-lite"/>
    </source>
</evidence>